<evidence type="ECO:0000256" key="3">
    <source>
        <dbReference type="ARBA" id="ARBA00023274"/>
    </source>
</evidence>
<keyword evidence="2" id="KW-0689">Ribosomal protein</keyword>
<dbReference type="GO" id="GO:0003735">
    <property type="term" value="F:structural constituent of ribosome"/>
    <property type="evidence" value="ECO:0007669"/>
    <property type="project" value="InterPro"/>
</dbReference>
<dbReference type="InterPro" id="IPR008991">
    <property type="entry name" value="Translation_prot_SH3-like_sf"/>
</dbReference>
<reference evidence="5 6" key="1">
    <citation type="submission" date="2020-10" db="EMBL/GenBank/DDBJ databases">
        <title>The Coptis chinensis genome and diversification of protoberbering-type alkaloids.</title>
        <authorList>
            <person name="Wang B."/>
            <person name="Shu S."/>
            <person name="Song C."/>
            <person name="Liu Y."/>
        </authorList>
    </citation>
    <scope>NUCLEOTIDE SEQUENCE [LARGE SCALE GENOMIC DNA]</scope>
    <source>
        <strain evidence="5">HL-2020</strain>
        <tissue evidence="5">Leaf</tissue>
    </source>
</reference>
<dbReference type="OrthoDB" id="1688503at2759"/>
<accession>A0A835LGQ1</accession>
<evidence type="ECO:0000259" key="4">
    <source>
        <dbReference type="SMART" id="SM00739"/>
    </source>
</evidence>
<keyword evidence="3" id="KW-0687">Ribonucleoprotein</keyword>
<dbReference type="InterPro" id="IPR014722">
    <property type="entry name" value="Rib_uL2_dom2"/>
</dbReference>
<comment type="similarity">
    <text evidence="1">Belongs to the universal ribosomal protein uL24 family.</text>
</comment>
<dbReference type="PROSITE" id="PS01108">
    <property type="entry name" value="RIBOSOMAL_L24"/>
    <property type="match status" value="1"/>
</dbReference>
<dbReference type="GO" id="GO:0015934">
    <property type="term" value="C:large ribosomal subunit"/>
    <property type="evidence" value="ECO:0007669"/>
    <property type="project" value="InterPro"/>
</dbReference>
<dbReference type="NCBIfam" id="TIGR01080">
    <property type="entry name" value="rplX_A_E"/>
    <property type="match status" value="1"/>
</dbReference>
<gene>
    <name evidence="5" type="ORF">IFM89_027403</name>
</gene>
<proteinExistence type="inferred from homology"/>
<dbReference type="InterPro" id="IPR005825">
    <property type="entry name" value="Ribosomal_uL24_CS"/>
</dbReference>
<dbReference type="InterPro" id="IPR005824">
    <property type="entry name" value="KOW"/>
</dbReference>
<dbReference type="GO" id="GO:0006412">
    <property type="term" value="P:translation"/>
    <property type="evidence" value="ECO:0007669"/>
    <property type="project" value="InterPro"/>
</dbReference>
<dbReference type="InterPro" id="IPR041988">
    <property type="entry name" value="Ribosomal_uL24_KOW"/>
</dbReference>
<evidence type="ECO:0000256" key="1">
    <source>
        <dbReference type="ARBA" id="ARBA00010618"/>
    </source>
</evidence>
<evidence type="ECO:0000313" key="6">
    <source>
        <dbReference type="Proteomes" id="UP000631114"/>
    </source>
</evidence>
<dbReference type="GO" id="GO:0003723">
    <property type="term" value="F:RNA binding"/>
    <property type="evidence" value="ECO:0007669"/>
    <property type="project" value="InterPro"/>
</dbReference>
<dbReference type="SUPFAM" id="SSF50104">
    <property type="entry name" value="Translation proteins SH3-like domain"/>
    <property type="match status" value="1"/>
</dbReference>
<dbReference type="CDD" id="cd06089">
    <property type="entry name" value="KOW_RPL26"/>
    <property type="match status" value="1"/>
</dbReference>
<dbReference type="Proteomes" id="UP000631114">
    <property type="component" value="Unassembled WGS sequence"/>
</dbReference>
<dbReference type="AlphaFoldDB" id="A0A835LGQ1"/>
<dbReference type="SMART" id="SM00739">
    <property type="entry name" value="KOW"/>
    <property type="match status" value="1"/>
</dbReference>
<name>A0A835LGQ1_9MAGN</name>
<sequence length="150" mass="17084">MKHNPRVTSSRRKCRKAHFTAPSSIRRVIMSAPLSTDLRNKYNVRSIPIRKDDEVQVVRGTYKGREGKIVQVYRRKWVIHIERITREKANGSTVNVGISPSKVVVTKLKIDKDRKFLLDRKAKGRGVDKEKGKFTAEDVVASGASLKEID</sequence>
<dbReference type="InterPro" id="IPR005756">
    <property type="entry name" value="Ribosomal_uL24_euk/arc"/>
</dbReference>
<dbReference type="PANTHER" id="PTHR11143">
    <property type="entry name" value="60S RIBOSOMAL PROTEIN L26 FAMILY MEMBER"/>
    <property type="match status" value="1"/>
</dbReference>
<protein>
    <recommendedName>
        <fullName evidence="4">KOW domain-containing protein</fullName>
    </recommendedName>
</protein>
<evidence type="ECO:0000256" key="2">
    <source>
        <dbReference type="ARBA" id="ARBA00022980"/>
    </source>
</evidence>
<feature type="domain" description="KOW" evidence="4">
    <location>
        <begin position="48"/>
        <end position="75"/>
    </location>
</feature>
<dbReference type="Pfam" id="PF00467">
    <property type="entry name" value="KOW"/>
    <property type="match status" value="1"/>
</dbReference>
<evidence type="ECO:0000313" key="5">
    <source>
        <dbReference type="EMBL" id="KAF9594100.1"/>
    </source>
</evidence>
<keyword evidence="6" id="KW-1185">Reference proteome</keyword>
<dbReference type="FunFam" id="2.30.30.30:FF:000009">
    <property type="entry name" value="60S ribosomal protein L26"/>
    <property type="match status" value="1"/>
</dbReference>
<organism evidence="5 6">
    <name type="scientific">Coptis chinensis</name>
    <dbReference type="NCBI Taxonomy" id="261450"/>
    <lineage>
        <taxon>Eukaryota</taxon>
        <taxon>Viridiplantae</taxon>
        <taxon>Streptophyta</taxon>
        <taxon>Embryophyta</taxon>
        <taxon>Tracheophyta</taxon>
        <taxon>Spermatophyta</taxon>
        <taxon>Magnoliopsida</taxon>
        <taxon>Ranunculales</taxon>
        <taxon>Ranunculaceae</taxon>
        <taxon>Coptidoideae</taxon>
        <taxon>Coptis</taxon>
    </lineage>
</organism>
<dbReference type="EMBL" id="JADFTS010000008">
    <property type="protein sequence ID" value="KAF9594100.1"/>
    <property type="molecule type" value="Genomic_DNA"/>
</dbReference>
<dbReference type="Pfam" id="PF16906">
    <property type="entry name" value="Ribosomal_L26"/>
    <property type="match status" value="1"/>
</dbReference>
<comment type="caution">
    <text evidence="5">The sequence shown here is derived from an EMBL/GenBank/DDBJ whole genome shotgun (WGS) entry which is preliminary data.</text>
</comment>
<dbReference type="Gene3D" id="2.30.30.30">
    <property type="match status" value="1"/>
</dbReference>